<reference evidence="3 4" key="1">
    <citation type="journal article" date="2021" name="Angew. Chem. Int. Ed. Engl.">
        <title>A novel family of nonribosomal peptides modulate collective behavior in Pseudovibrio bacteria isolated from marine sponges.</title>
        <authorList>
            <person name="Ioca L.P."/>
            <person name="Dai Y."/>
            <person name="Kunakom S."/>
            <person name="Diaz-Espinosa J."/>
            <person name="Krunic A."/>
            <person name="Crnkovic C.M."/>
            <person name="Orjala J."/>
            <person name="Sanchez L.M."/>
            <person name="Ferreira A.G."/>
            <person name="Berlinck R.G.S."/>
            <person name="Eustaquio A.S."/>
        </authorList>
    </citation>
    <scope>NUCLEOTIDE SEQUENCE [LARGE SCALE GENOMIC DNA]</scope>
    <source>
        <strain evidence="3 4">Ab134</strain>
    </source>
</reference>
<evidence type="ECO:0000313" key="3">
    <source>
        <dbReference type="EMBL" id="QUS56302.1"/>
    </source>
</evidence>
<feature type="domain" description="Beta-lactamase-related" evidence="2">
    <location>
        <begin position="154"/>
        <end position="433"/>
    </location>
</feature>
<dbReference type="Proteomes" id="UP000680706">
    <property type="component" value="Chromosome"/>
</dbReference>
<name>A0ABX8AMK1_9HYPH</name>
<dbReference type="SUPFAM" id="SSF56601">
    <property type="entry name" value="beta-lactamase/transpeptidase-like"/>
    <property type="match status" value="1"/>
</dbReference>
<feature type="transmembrane region" description="Helical" evidence="1">
    <location>
        <begin position="71"/>
        <end position="92"/>
    </location>
</feature>
<dbReference type="Pfam" id="PF00144">
    <property type="entry name" value="Beta-lactamase"/>
    <property type="match status" value="1"/>
</dbReference>
<evidence type="ECO:0000259" key="2">
    <source>
        <dbReference type="Pfam" id="PF00144"/>
    </source>
</evidence>
<dbReference type="Gene3D" id="3.40.710.10">
    <property type="entry name" value="DD-peptidase/beta-lactamase superfamily"/>
    <property type="match status" value="1"/>
</dbReference>
<keyword evidence="1" id="KW-0812">Transmembrane</keyword>
<evidence type="ECO:0000256" key="1">
    <source>
        <dbReference type="SAM" id="Phobius"/>
    </source>
</evidence>
<accession>A0ABX8AMK1</accession>
<dbReference type="RefSeq" id="WP_075700086.1">
    <property type="nucleotide sequence ID" value="NZ_CP074126.1"/>
</dbReference>
<sequence length="456" mass="51655">MSDGRKLLCWTFFGFAVCGLLIPLITDASGTQTYINLASFALIYTVGVGLLTAITFWVYRLMAKAHSSWQALALIPSKAMVVFMIGFGLFWFDFSSPRPHAMFGEYSYSYALPTLRKDGWSVGEATSEGIDTKVIKTIVERFVSDPKFKWQHSFVLIKNNKILVEEYFYEHTVDTLHDLRSANKSITSILVGIALQQGLISSVNDPISMYLPEYEELFAGAPDKAAITIEHMLTMQSGLDANDWDRNSPGNENRVYQSDGDWIHKLFALQMINEPGTTFSYSSIGEIALRQAIMNASGMPLDEFAKKYLFEPLSIQNYQWTHRLPNRSDVPYRVQLTSRNFAKLGQLYLNQGTWQGDQIVSSDWVKASTTKHATTTEKQLGFPGYGYLWWKHDFWVEDELFEGFQAQGNGGQFLFVFPKLNSIIVFTSRNFGNSRQINPLQITRDEIVPMLAAARG</sequence>
<keyword evidence="4" id="KW-1185">Reference proteome</keyword>
<evidence type="ECO:0000313" key="4">
    <source>
        <dbReference type="Proteomes" id="UP000680706"/>
    </source>
</evidence>
<keyword evidence="3" id="KW-0378">Hydrolase</keyword>
<dbReference type="InterPro" id="IPR012338">
    <property type="entry name" value="Beta-lactam/transpept-like"/>
</dbReference>
<protein>
    <submittedName>
        <fullName evidence="3">Serine hydrolase</fullName>
    </submittedName>
</protein>
<dbReference type="PANTHER" id="PTHR43283:SF7">
    <property type="entry name" value="BETA-LACTAMASE-RELATED DOMAIN-CONTAINING PROTEIN"/>
    <property type="match status" value="1"/>
</dbReference>
<dbReference type="PANTHER" id="PTHR43283">
    <property type="entry name" value="BETA-LACTAMASE-RELATED"/>
    <property type="match status" value="1"/>
</dbReference>
<feature type="transmembrane region" description="Helical" evidence="1">
    <location>
        <begin position="37"/>
        <end position="59"/>
    </location>
</feature>
<proteinExistence type="predicted"/>
<dbReference type="GO" id="GO:0016787">
    <property type="term" value="F:hydrolase activity"/>
    <property type="evidence" value="ECO:0007669"/>
    <property type="project" value="UniProtKB-KW"/>
</dbReference>
<dbReference type="EMBL" id="CP074126">
    <property type="protein sequence ID" value="QUS56302.1"/>
    <property type="molecule type" value="Genomic_DNA"/>
</dbReference>
<keyword evidence="1" id="KW-0472">Membrane</keyword>
<dbReference type="InterPro" id="IPR050789">
    <property type="entry name" value="Diverse_Enzym_Activities"/>
</dbReference>
<dbReference type="InterPro" id="IPR001466">
    <property type="entry name" value="Beta-lactam-related"/>
</dbReference>
<keyword evidence="1" id="KW-1133">Transmembrane helix</keyword>
<gene>
    <name evidence="3" type="ORF">KGB56_02270</name>
</gene>
<organism evidence="3 4">
    <name type="scientific">Pseudovibrio brasiliensis</name>
    <dbReference type="NCBI Taxonomy" id="1898042"/>
    <lineage>
        <taxon>Bacteria</taxon>
        <taxon>Pseudomonadati</taxon>
        <taxon>Pseudomonadota</taxon>
        <taxon>Alphaproteobacteria</taxon>
        <taxon>Hyphomicrobiales</taxon>
        <taxon>Stappiaceae</taxon>
        <taxon>Pseudovibrio</taxon>
    </lineage>
</organism>
<feature type="transmembrane region" description="Helical" evidence="1">
    <location>
        <begin position="7"/>
        <end position="25"/>
    </location>
</feature>